<dbReference type="Gene3D" id="3.40.50.150">
    <property type="entry name" value="Vaccinia Virus protein VP39"/>
    <property type="match status" value="1"/>
</dbReference>
<accession>A0ABW2TPN6</accession>
<dbReference type="InterPro" id="IPR006764">
    <property type="entry name" value="SAM_dep_MeTrfase_SAV2177_type"/>
</dbReference>
<dbReference type="GO" id="GO:0008168">
    <property type="term" value="F:methyltransferase activity"/>
    <property type="evidence" value="ECO:0007669"/>
    <property type="project" value="UniProtKB-KW"/>
</dbReference>
<keyword evidence="2" id="KW-1185">Reference proteome</keyword>
<evidence type="ECO:0000313" key="2">
    <source>
        <dbReference type="Proteomes" id="UP001596512"/>
    </source>
</evidence>
<sequence>MHDRPAQSGVLDFDRPNLARLVDALLGGRDNYAADRALVDRLLDLDPGARQMARDHRDWVLRCLRLLVTAHGVDQFIDLGSGLPTTDNTHQIVQRYNAEARVVYVDNDPVVQAYGRALLEENEQTHMASCDLTDAAAAMASPDLARHIDVERPIGLMLCSVVHHILDDDAAAAVVRAWVDALPSGSYVMLTHDYDPDDGSQHSALARKLDLAFRDTPLASVHRTRARIERYFDGLELVEPGITYLHKWWPDGPRIRDLTGLNYIILGGVARKP</sequence>
<keyword evidence="1" id="KW-0489">Methyltransferase</keyword>
<dbReference type="Pfam" id="PF04672">
    <property type="entry name" value="Methyltransf_19"/>
    <property type="match status" value="1"/>
</dbReference>
<dbReference type="EC" id="2.1.1.-" evidence="1"/>
<dbReference type="PIRSF" id="PIRSF017393">
    <property type="entry name" value="MTase_SAV2177"/>
    <property type="match status" value="1"/>
</dbReference>
<organism evidence="1 2">
    <name type="scientific">Actinokineospora soli</name>
    <dbReference type="NCBI Taxonomy" id="1048753"/>
    <lineage>
        <taxon>Bacteria</taxon>
        <taxon>Bacillati</taxon>
        <taxon>Actinomycetota</taxon>
        <taxon>Actinomycetes</taxon>
        <taxon>Pseudonocardiales</taxon>
        <taxon>Pseudonocardiaceae</taxon>
        <taxon>Actinokineospora</taxon>
    </lineage>
</organism>
<reference evidence="2" key="1">
    <citation type="journal article" date="2019" name="Int. J. Syst. Evol. Microbiol.">
        <title>The Global Catalogue of Microorganisms (GCM) 10K type strain sequencing project: providing services to taxonomists for standard genome sequencing and annotation.</title>
        <authorList>
            <consortium name="The Broad Institute Genomics Platform"/>
            <consortium name="The Broad Institute Genome Sequencing Center for Infectious Disease"/>
            <person name="Wu L."/>
            <person name="Ma J."/>
        </authorList>
    </citation>
    <scope>NUCLEOTIDE SEQUENCE [LARGE SCALE GENOMIC DNA]</scope>
    <source>
        <strain evidence="2">JCM 17695</strain>
    </source>
</reference>
<dbReference type="EMBL" id="JBHTEY010000004">
    <property type="protein sequence ID" value="MFC7614751.1"/>
    <property type="molecule type" value="Genomic_DNA"/>
</dbReference>
<proteinExistence type="predicted"/>
<keyword evidence="1" id="KW-0808">Transferase</keyword>
<evidence type="ECO:0000313" key="1">
    <source>
        <dbReference type="EMBL" id="MFC7614751.1"/>
    </source>
</evidence>
<dbReference type="InterPro" id="IPR029063">
    <property type="entry name" value="SAM-dependent_MTases_sf"/>
</dbReference>
<dbReference type="GO" id="GO:0032259">
    <property type="term" value="P:methylation"/>
    <property type="evidence" value="ECO:0007669"/>
    <property type="project" value="UniProtKB-KW"/>
</dbReference>
<dbReference type="SUPFAM" id="SSF53335">
    <property type="entry name" value="S-adenosyl-L-methionine-dependent methyltransferases"/>
    <property type="match status" value="1"/>
</dbReference>
<protein>
    <submittedName>
        <fullName evidence="1">SAM-dependent methyltransferase</fullName>
        <ecNumber evidence="1">2.1.1.-</ecNumber>
    </submittedName>
</protein>
<name>A0ABW2TPN6_9PSEU</name>
<gene>
    <name evidence="1" type="ORF">ACFQV2_15680</name>
</gene>
<dbReference type="Proteomes" id="UP001596512">
    <property type="component" value="Unassembled WGS sequence"/>
</dbReference>
<comment type="caution">
    <text evidence="1">The sequence shown here is derived from an EMBL/GenBank/DDBJ whole genome shotgun (WGS) entry which is preliminary data.</text>
</comment>